<dbReference type="CDD" id="cd00180">
    <property type="entry name" value="PKc"/>
    <property type="match status" value="1"/>
</dbReference>
<name>A0A9P9DC03_9PLEO</name>
<protein>
    <submittedName>
        <fullName evidence="2">Kinase-like domain-containing protein</fullName>
    </submittedName>
</protein>
<dbReference type="PANTHER" id="PTHR24361">
    <property type="entry name" value="MITOGEN-ACTIVATED KINASE KINASE KINASE"/>
    <property type="match status" value="1"/>
</dbReference>
<feature type="domain" description="Protein kinase" evidence="1">
    <location>
        <begin position="2"/>
        <end position="211"/>
    </location>
</feature>
<feature type="non-terminal residue" evidence="2">
    <location>
        <position position="211"/>
    </location>
</feature>
<sequence length="211" mass="23939">PYESIRLLGHGGCGLVDEVVIRGAATRECYARKQVTMGKPARRKEMVKQLQDEARIIRRLNHPHVVTVISTYTRGAVFGILMSPVADTDLKQFLEVTHEIDQWGDKMRLHGMVWRWIGCLIRGLDYIHEMRVKHRDIKPSNILIKDNRVLFTDFGISKTIPQDDTTGSDGTFGPMTRKYIAPEALKESGRRGRAMDIYSLGCVFLEITAAL</sequence>
<dbReference type="SUPFAM" id="SSF56112">
    <property type="entry name" value="Protein kinase-like (PK-like)"/>
    <property type="match status" value="1"/>
</dbReference>
<dbReference type="PROSITE" id="PS50011">
    <property type="entry name" value="PROTEIN_KINASE_DOM"/>
    <property type="match status" value="1"/>
</dbReference>
<dbReference type="InterPro" id="IPR011009">
    <property type="entry name" value="Kinase-like_dom_sf"/>
</dbReference>
<dbReference type="GO" id="GO:0005524">
    <property type="term" value="F:ATP binding"/>
    <property type="evidence" value="ECO:0007669"/>
    <property type="project" value="InterPro"/>
</dbReference>
<comment type="caution">
    <text evidence="2">The sequence shown here is derived from an EMBL/GenBank/DDBJ whole genome shotgun (WGS) entry which is preliminary data.</text>
</comment>
<dbReference type="Gene3D" id="1.10.510.10">
    <property type="entry name" value="Transferase(Phosphotransferase) domain 1"/>
    <property type="match status" value="1"/>
</dbReference>
<dbReference type="InterPro" id="IPR000719">
    <property type="entry name" value="Prot_kinase_dom"/>
</dbReference>
<evidence type="ECO:0000313" key="2">
    <source>
        <dbReference type="EMBL" id="KAH7117660.1"/>
    </source>
</evidence>
<dbReference type="InterPro" id="IPR008271">
    <property type="entry name" value="Ser/Thr_kinase_AS"/>
</dbReference>
<dbReference type="GO" id="GO:0004674">
    <property type="term" value="F:protein serine/threonine kinase activity"/>
    <property type="evidence" value="ECO:0007669"/>
    <property type="project" value="TreeGrafter"/>
</dbReference>
<dbReference type="Pfam" id="PF00069">
    <property type="entry name" value="Pkinase"/>
    <property type="match status" value="1"/>
</dbReference>
<dbReference type="EMBL" id="JAGMWT010000013">
    <property type="protein sequence ID" value="KAH7117660.1"/>
    <property type="molecule type" value="Genomic_DNA"/>
</dbReference>
<accession>A0A9P9DC03</accession>
<dbReference type="SMART" id="SM00220">
    <property type="entry name" value="S_TKc"/>
    <property type="match status" value="1"/>
</dbReference>
<keyword evidence="2" id="KW-0418">Kinase</keyword>
<dbReference type="Proteomes" id="UP000700596">
    <property type="component" value="Unassembled WGS sequence"/>
</dbReference>
<dbReference type="AlphaFoldDB" id="A0A9P9DC03"/>
<evidence type="ECO:0000259" key="1">
    <source>
        <dbReference type="PROSITE" id="PS50011"/>
    </source>
</evidence>
<keyword evidence="3" id="KW-1185">Reference proteome</keyword>
<dbReference type="GO" id="GO:0005737">
    <property type="term" value="C:cytoplasm"/>
    <property type="evidence" value="ECO:0007669"/>
    <property type="project" value="TreeGrafter"/>
</dbReference>
<dbReference type="OrthoDB" id="4062651at2759"/>
<proteinExistence type="predicted"/>
<gene>
    <name evidence="2" type="ORF">B0J11DRAFT_394692</name>
</gene>
<dbReference type="InterPro" id="IPR053235">
    <property type="entry name" value="Ser_Thr_kinase"/>
</dbReference>
<evidence type="ECO:0000313" key="3">
    <source>
        <dbReference type="Proteomes" id="UP000700596"/>
    </source>
</evidence>
<dbReference type="PROSITE" id="PS00108">
    <property type="entry name" value="PROTEIN_KINASE_ST"/>
    <property type="match status" value="1"/>
</dbReference>
<organism evidence="2 3">
    <name type="scientific">Dendryphion nanum</name>
    <dbReference type="NCBI Taxonomy" id="256645"/>
    <lineage>
        <taxon>Eukaryota</taxon>
        <taxon>Fungi</taxon>
        <taxon>Dikarya</taxon>
        <taxon>Ascomycota</taxon>
        <taxon>Pezizomycotina</taxon>
        <taxon>Dothideomycetes</taxon>
        <taxon>Pleosporomycetidae</taxon>
        <taxon>Pleosporales</taxon>
        <taxon>Torulaceae</taxon>
        <taxon>Dendryphion</taxon>
    </lineage>
</organism>
<feature type="non-terminal residue" evidence="2">
    <location>
        <position position="1"/>
    </location>
</feature>
<dbReference type="PANTHER" id="PTHR24361:SF613">
    <property type="entry name" value="NUCLEAR RECEPTOR-BINDING PROTEIN-RELATED"/>
    <property type="match status" value="1"/>
</dbReference>
<reference evidence="2" key="1">
    <citation type="journal article" date="2021" name="Nat. Commun.">
        <title>Genetic determinants of endophytism in the Arabidopsis root mycobiome.</title>
        <authorList>
            <person name="Mesny F."/>
            <person name="Miyauchi S."/>
            <person name="Thiergart T."/>
            <person name="Pickel B."/>
            <person name="Atanasova L."/>
            <person name="Karlsson M."/>
            <person name="Huettel B."/>
            <person name="Barry K.W."/>
            <person name="Haridas S."/>
            <person name="Chen C."/>
            <person name="Bauer D."/>
            <person name="Andreopoulos W."/>
            <person name="Pangilinan J."/>
            <person name="LaButti K."/>
            <person name="Riley R."/>
            <person name="Lipzen A."/>
            <person name="Clum A."/>
            <person name="Drula E."/>
            <person name="Henrissat B."/>
            <person name="Kohler A."/>
            <person name="Grigoriev I.V."/>
            <person name="Martin F.M."/>
            <person name="Hacquard S."/>
        </authorList>
    </citation>
    <scope>NUCLEOTIDE SEQUENCE</scope>
    <source>
        <strain evidence="2">MPI-CAGE-CH-0243</strain>
    </source>
</reference>
<keyword evidence="2" id="KW-0808">Transferase</keyword>